<sequence>MKALMQKLNPALWVIVVFALAFSACSEDLGLAGTENGESSGWPLNSVDPKQTWMTSETVQLDISIDDEADITAQTIMNEKVTVLGQKHLKGSGVMFLDVPQGIGGSFGLVYDDGVSPKQYRQINLAGNNGKVIDVSFQSESATQASAPAIQRASTRTATASSLYSNSILADCGYMNFGSWAWEDIAIALTEGLKSYNNHKAMIDYEIMSRGEVTSGGEYHTSETVYLSMLYGYTGTTDTRVVGYYTHSGNYSDIEFHDIADVLKYDYFNGKAKVQYQLDNNTSQWYDANFDYRDGDKLPAYTNPEQDINTPSNAQNSERRGDDAYNTLLVSEIYGDRVTAIRGLTFELKIPEKKVYGFYLRTTSALNETQKTKLKNLGIPDDKLPKYTANYTNANMNTGSGKQVIRSAMAIYDNFTFIGLDDNTSGGDYDCNDVTFALSNVRGEKLIPKFTQESLESSLNEETLKEHPEYSNPPSLEEIKHQSWTLAFENAGMDNDFDFNDVVLKVTPNTTTHQAEVKLLATGAQRKTKVYYNDTLLGEVHDLFGVDTKTMVNTISPTATKKAVTLDSIEWPEDATMEAQRMKFSLQVYNEDGTIDRKFSMADLLNDKKSPQALCVAGDWQWPKERVNVYTAYPLIGKWGVNFNKEEYSNWYSQPKADAVVTLLEK</sequence>
<proteinExistence type="predicted"/>
<dbReference type="EMBL" id="VUNF01000003">
    <property type="protein sequence ID" value="MST76715.1"/>
    <property type="molecule type" value="Genomic_DNA"/>
</dbReference>
<feature type="compositionally biased region" description="Polar residues" evidence="1">
    <location>
        <begin position="303"/>
        <end position="316"/>
    </location>
</feature>
<feature type="domain" description="DUF4842" evidence="3">
    <location>
        <begin position="607"/>
        <end position="652"/>
    </location>
</feature>
<accession>A0A6I2TTR1</accession>
<name>A0A6I2TTR1_9BACT</name>
<evidence type="ECO:0000313" key="4">
    <source>
        <dbReference type="EMBL" id="MST76715.1"/>
    </source>
</evidence>
<feature type="region of interest" description="Disordered" evidence="1">
    <location>
        <begin position="300"/>
        <end position="321"/>
    </location>
</feature>
<comment type="caution">
    <text evidence="4">The sequence shown here is derived from an EMBL/GenBank/DDBJ whole genome shotgun (WGS) entry which is preliminary data.</text>
</comment>
<dbReference type="InterPro" id="IPR032295">
    <property type="entry name" value="DUF4842"/>
</dbReference>
<organism evidence="4 5">
    <name type="scientific">Segatella copri</name>
    <dbReference type="NCBI Taxonomy" id="165179"/>
    <lineage>
        <taxon>Bacteria</taxon>
        <taxon>Pseudomonadati</taxon>
        <taxon>Bacteroidota</taxon>
        <taxon>Bacteroidia</taxon>
        <taxon>Bacteroidales</taxon>
        <taxon>Prevotellaceae</taxon>
        <taxon>Segatella</taxon>
    </lineage>
</organism>
<reference evidence="4 5" key="1">
    <citation type="submission" date="2019-08" db="EMBL/GenBank/DDBJ databases">
        <title>In-depth cultivation of the pig gut microbiome towards novel bacterial diversity and tailored functional studies.</title>
        <authorList>
            <person name="Wylensek D."/>
            <person name="Hitch T.C.A."/>
            <person name="Clavel T."/>
        </authorList>
    </citation>
    <scope>NUCLEOTIDE SEQUENCE [LARGE SCALE GENOMIC DNA]</scope>
    <source>
        <strain evidence="4 5">LKV-178-WT-2C</strain>
    </source>
</reference>
<evidence type="ECO:0000256" key="1">
    <source>
        <dbReference type="SAM" id="MobiDB-lite"/>
    </source>
</evidence>
<keyword evidence="2" id="KW-0732">Signal</keyword>
<evidence type="ECO:0000259" key="3">
    <source>
        <dbReference type="Pfam" id="PF16130"/>
    </source>
</evidence>
<dbReference type="AlphaFoldDB" id="A0A6I2TTR1"/>
<feature type="signal peptide" evidence="2">
    <location>
        <begin position="1"/>
        <end position="26"/>
    </location>
</feature>
<gene>
    <name evidence="4" type="ORF">FYJ72_03195</name>
</gene>
<evidence type="ECO:0000313" key="5">
    <source>
        <dbReference type="Proteomes" id="UP000450161"/>
    </source>
</evidence>
<dbReference type="Pfam" id="PF16130">
    <property type="entry name" value="DUF4842"/>
    <property type="match status" value="1"/>
</dbReference>
<dbReference type="Proteomes" id="UP000450161">
    <property type="component" value="Unassembled WGS sequence"/>
</dbReference>
<evidence type="ECO:0000256" key="2">
    <source>
        <dbReference type="SAM" id="SignalP"/>
    </source>
</evidence>
<protein>
    <submittedName>
        <fullName evidence="4">DUF4842 domain-containing protein</fullName>
    </submittedName>
</protein>
<dbReference type="PROSITE" id="PS51257">
    <property type="entry name" value="PROKAR_LIPOPROTEIN"/>
    <property type="match status" value="1"/>
</dbReference>
<feature type="chain" id="PRO_5026140389" evidence="2">
    <location>
        <begin position="27"/>
        <end position="666"/>
    </location>
</feature>